<organism evidence="2 3">
    <name type="scientific">Flectobacillus roseus</name>
    <dbReference type="NCBI Taxonomy" id="502259"/>
    <lineage>
        <taxon>Bacteria</taxon>
        <taxon>Pseudomonadati</taxon>
        <taxon>Bacteroidota</taxon>
        <taxon>Cytophagia</taxon>
        <taxon>Cytophagales</taxon>
        <taxon>Flectobacillaceae</taxon>
        <taxon>Flectobacillus</taxon>
    </lineage>
</organism>
<protein>
    <submittedName>
        <fullName evidence="2">3'-5' exonuclease</fullName>
        <ecNumber evidence="2">3.1.-.-</ecNumber>
    </submittedName>
</protein>
<evidence type="ECO:0000259" key="1">
    <source>
        <dbReference type="Pfam" id="PF10108"/>
    </source>
</evidence>
<dbReference type="Gene3D" id="3.30.420.10">
    <property type="entry name" value="Ribonuclease H-like superfamily/Ribonuclease H"/>
    <property type="match status" value="1"/>
</dbReference>
<name>A0ABT6YAK4_9BACT</name>
<proteinExistence type="predicted"/>
<dbReference type="Pfam" id="PF10108">
    <property type="entry name" value="DNA_pol_B_exo2"/>
    <property type="match status" value="1"/>
</dbReference>
<gene>
    <name evidence="2" type="ORF">QM524_12990</name>
</gene>
<evidence type="ECO:0000313" key="2">
    <source>
        <dbReference type="EMBL" id="MDI9860128.1"/>
    </source>
</evidence>
<feature type="domain" description="Predicted 3'-5' exonuclease PolB-like" evidence="1">
    <location>
        <begin position="65"/>
        <end position="230"/>
    </location>
</feature>
<dbReference type="EMBL" id="JASHIF010000010">
    <property type="protein sequence ID" value="MDI9860128.1"/>
    <property type="molecule type" value="Genomic_DNA"/>
</dbReference>
<sequence length="242" mass="27974">MLDLAKIAKNLLFIDIETVSAYGSWDEVPTRMQEFWSKKASYMQNPHQYDEGKLYFERAGIYAEFGKVIAIGLGFFHWDDDNQLCFKVKTLTADSETELLTQFTSLIESKYKGNSLMLCAHNGKEFDYPYLCRRMLVNGVNIPKALQLAGKKPWEIPHLDTLELWKFGDKKNYTSLDLLAAIFNIPSSKVELSGDLVNHTYYIEKDLPKIARYCQEDVIVLAQLYLKFHNLPLVPEDNIERI</sequence>
<dbReference type="Proteomes" id="UP001236507">
    <property type="component" value="Unassembled WGS sequence"/>
</dbReference>
<dbReference type="InterPro" id="IPR012337">
    <property type="entry name" value="RNaseH-like_sf"/>
</dbReference>
<accession>A0ABT6YAK4</accession>
<dbReference type="InterPro" id="IPR019288">
    <property type="entry name" value="3'-5'_exonuclease_PolB-like"/>
</dbReference>
<dbReference type="CDD" id="cd05782">
    <property type="entry name" value="DNA_polB_like1_exo"/>
    <property type="match status" value="1"/>
</dbReference>
<keyword evidence="2" id="KW-0540">Nuclease</keyword>
<dbReference type="SUPFAM" id="SSF53098">
    <property type="entry name" value="Ribonuclease H-like"/>
    <property type="match status" value="1"/>
</dbReference>
<evidence type="ECO:0000313" key="3">
    <source>
        <dbReference type="Proteomes" id="UP001236507"/>
    </source>
</evidence>
<keyword evidence="2" id="KW-0378">Hydrolase</keyword>
<dbReference type="RefSeq" id="WP_283344930.1">
    <property type="nucleotide sequence ID" value="NZ_JASHIF010000010.1"/>
</dbReference>
<dbReference type="EC" id="3.1.-.-" evidence="2"/>
<comment type="caution">
    <text evidence="2">The sequence shown here is derived from an EMBL/GenBank/DDBJ whole genome shotgun (WGS) entry which is preliminary data.</text>
</comment>
<keyword evidence="2" id="KW-0269">Exonuclease</keyword>
<keyword evidence="3" id="KW-1185">Reference proteome</keyword>
<dbReference type="GO" id="GO:0004527">
    <property type="term" value="F:exonuclease activity"/>
    <property type="evidence" value="ECO:0007669"/>
    <property type="project" value="UniProtKB-KW"/>
</dbReference>
<dbReference type="InterPro" id="IPR036397">
    <property type="entry name" value="RNaseH_sf"/>
</dbReference>
<reference evidence="2 3" key="1">
    <citation type="submission" date="2023-05" db="EMBL/GenBank/DDBJ databases">
        <title>Novel species of genus Flectobacillus isolated from stream in China.</title>
        <authorList>
            <person name="Lu H."/>
        </authorList>
    </citation>
    <scope>NUCLEOTIDE SEQUENCE [LARGE SCALE GENOMIC DNA]</scope>
    <source>
        <strain evidence="2 3">KCTC 42575</strain>
    </source>
</reference>